<evidence type="ECO:0000256" key="11">
    <source>
        <dbReference type="ARBA" id="ARBA00023049"/>
    </source>
</evidence>
<evidence type="ECO:0000256" key="13">
    <source>
        <dbReference type="ARBA" id="ARBA00057299"/>
    </source>
</evidence>
<comment type="cofactor">
    <cofactor evidence="1">
        <name>Zn(2+)</name>
        <dbReference type="ChEBI" id="CHEBI:29105"/>
    </cofactor>
</comment>
<reference evidence="18" key="1">
    <citation type="submission" date="2022-01" db="EMBL/GenBank/DDBJ databases">
        <authorList>
            <person name="King R."/>
        </authorList>
    </citation>
    <scope>NUCLEOTIDE SEQUENCE</scope>
</reference>
<dbReference type="PROSITE" id="PS52035">
    <property type="entry name" value="PEPTIDASE_M14"/>
    <property type="match status" value="1"/>
</dbReference>
<name>A0A9N9RXU4_9DIPT</name>
<dbReference type="FunFam" id="3.30.70.340:FF:000002">
    <property type="entry name" value="Carboxypeptidase A"/>
    <property type="match status" value="1"/>
</dbReference>
<dbReference type="GO" id="GO:0008270">
    <property type="term" value="F:zinc ion binding"/>
    <property type="evidence" value="ECO:0007669"/>
    <property type="project" value="InterPro"/>
</dbReference>
<sequence>MELRYLLLAILVLSFSVNCAEKARYDNYRIYEIIIENDEQLELLKDIENNSYGYEVMRFPNSIDKKVEILVPPHKLGEFSEIIENFQFKSQLLMNNLQEIIDNEQPKERSSRLDWTRYWTLTEITSWLKQLVANQPDDLQMINIGTSHEGRPILGVKLNIGNGTGKKQIILEGTMHAREWISTATVTWILNELLTSEIPEIKVLAANYEWIILPVINVDGYEYSWTSDRMWRKTRQRFGRLCVGVDPNRNFDNFFNQAGTSPNPCRNTYAGPFPFSEPETKQYSEFMANLPNLAGYFSFHSFGQMLLLPYGYTQELLDNYDELYEIGQKAVAALRVRYRTRYRLGSIANVLYYATGNSLDWLKYNYQTNVTYVYELRDRGLNRFILPASQIIPNCLEVFDSLFVILTEAQKKGIA</sequence>
<dbReference type="CDD" id="cd03860">
    <property type="entry name" value="M14_CP_A-B_like"/>
    <property type="match status" value="1"/>
</dbReference>
<feature type="domain" description="Peptidase M14" evidence="17">
    <location>
        <begin position="117"/>
        <end position="409"/>
    </location>
</feature>
<dbReference type="OrthoDB" id="3626597at2759"/>
<dbReference type="Gene3D" id="3.40.630.10">
    <property type="entry name" value="Zn peptidases"/>
    <property type="match status" value="1"/>
</dbReference>
<dbReference type="SUPFAM" id="SSF54897">
    <property type="entry name" value="Protease propeptides/inhibitors"/>
    <property type="match status" value="1"/>
</dbReference>
<keyword evidence="8 16" id="KW-0732">Signal</keyword>
<dbReference type="SMART" id="SM00631">
    <property type="entry name" value="Zn_pept"/>
    <property type="match status" value="1"/>
</dbReference>
<dbReference type="GO" id="GO:0004181">
    <property type="term" value="F:metallocarboxypeptidase activity"/>
    <property type="evidence" value="ECO:0007669"/>
    <property type="project" value="InterPro"/>
</dbReference>
<dbReference type="Pfam" id="PF00246">
    <property type="entry name" value="Peptidase_M14"/>
    <property type="match status" value="1"/>
</dbReference>
<keyword evidence="9" id="KW-0378">Hydrolase</keyword>
<dbReference type="InterPro" id="IPR036990">
    <property type="entry name" value="M14A-like_propep"/>
</dbReference>
<dbReference type="GO" id="GO:0005615">
    <property type="term" value="C:extracellular space"/>
    <property type="evidence" value="ECO:0007669"/>
    <property type="project" value="TreeGrafter"/>
</dbReference>
<dbReference type="FunFam" id="3.40.630.10:FF:000040">
    <property type="entry name" value="zinc carboxypeptidase"/>
    <property type="match status" value="1"/>
</dbReference>
<evidence type="ECO:0000256" key="15">
    <source>
        <dbReference type="PROSITE-ProRule" id="PRU01379"/>
    </source>
</evidence>
<proteinExistence type="inferred from homology"/>
<keyword evidence="7" id="KW-0479">Metal-binding</keyword>
<evidence type="ECO:0000256" key="10">
    <source>
        <dbReference type="ARBA" id="ARBA00022833"/>
    </source>
</evidence>
<evidence type="ECO:0000256" key="9">
    <source>
        <dbReference type="ARBA" id="ARBA00022801"/>
    </source>
</evidence>
<evidence type="ECO:0000313" key="19">
    <source>
        <dbReference type="Proteomes" id="UP001153620"/>
    </source>
</evidence>
<dbReference type="AlphaFoldDB" id="A0A9N9RXU4"/>
<keyword evidence="5" id="KW-0121">Carboxypeptidase</keyword>
<organism evidence="18 19">
    <name type="scientific">Chironomus riparius</name>
    <dbReference type="NCBI Taxonomy" id="315576"/>
    <lineage>
        <taxon>Eukaryota</taxon>
        <taxon>Metazoa</taxon>
        <taxon>Ecdysozoa</taxon>
        <taxon>Arthropoda</taxon>
        <taxon>Hexapoda</taxon>
        <taxon>Insecta</taxon>
        <taxon>Pterygota</taxon>
        <taxon>Neoptera</taxon>
        <taxon>Endopterygota</taxon>
        <taxon>Diptera</taxon>
        <taxon>Nematocera</taxon>
        <taxon>Chironomoidea</taxon>
        <taxon>Chironomidae</taxon>
        <taxon>Chironominae</taxon>
        <taxon>Chironomus</taxon>
    </lineage>
</organism>
<evidence type="ECO:0000256" key="3">
    <source>
        <dbReference type="ARBA" id="ARBA00005988"/>
    </source>
</evidence>
<dbReference type="SUPFAM" id="SSF53187">
    <property type="entry name" value="Zn-dependent exopeptidases"/>
    <property type="match status" value="1"/>
</dbReference>
<dbReference type="Pfam" id="PF02244">
    <property type="entry name" value="Propep_M14"/>
    <property type="match status" value="1"/>
</dbReference>
<keyword evidence="4" id="KW-0964">Secreted</keyword>
<evidence type="ECO:0000256" key="2">
    <source>
        <dbReference type="ARBA" id="ARBA00004613"/>
    </source>
</evidence>
<dbReference type="PANTHER" id="PTHR11705">
    <property type="entry name" value="PROTEASE FAMILY M14 CARBOXYPEPTIDASE A,B"/>
    <property type="match status" value="1"/>
</dbReference>
<evidence type="ECO:0000256" key="5">
    <source>
        <dbReference type="ARBA" id="ARBA00022645"/>
    </source>
</evidence>
<evidence type="ECO:0000259" key="17">
    <source>
        <dbReference type="PROSITE" id="PS52035"/>
    </source>
</evidence>
<dbReference type="PROSITE" id="PS00132">
    <property type="entry name" value="CARBOXYPEPT_ZN_1"/>
    <property type="match status" value="1"/>
</dbReference>
<evidence type="ECO:0000256" key="16">
    <source>
        <dbReference type="SAM" id="SignalP"/>
    </source>
</evidence>
<evidence type="ECO:0000256" key="14">
    <source>
        <dbReference type="ARBA" id="ARBA00069039"/>
    </source>
</evidence>
<accession>A0A9N9RXU4</accession>
<dbReference type="EMBL" id="OU895878">
    <property type="protein sequence ID" value="CAG9805948.1"/>
    <property type="molecule type" value="Genomic_DNA"/>
</dbReference>
<keyword evidence="19" id="KW-1185">Reference proteome</keyword>
<dbReference type="Proteomes" id="UP001153620">
    <property type="component" value="Chromosome 2"/>
</dbReference>
<evidence type="ECO:0000256" key="1">
    <source>
        <dbReference type="ARBA" id="ARBA00001947"/>
    </source>
</evidence>
<comment type="subcellular location">
    <subcellularLocation>
        <location evidence="2">Secreted</location>
    </subcellularLocation>
</comment>
<evidence type="ECO:0000256" key="7">
    <source>
        <dbReference type="ARBA" id="ARBA00022723"/>
    </source>
</evidence>
<feature type="signal peptide" evidence="16">
    <location>
        <begin position="1"/>
        <end position="22"/>
    </location>
</feature>
<dbReference type="PRINTS" id="PR00765">
    <property type="entry name" value="CRBOXYPTASEA"/>
</dbReference>
<keyword evidence="12" id="KW-1015">Disulfide bond</keyword>
<keyword evidence="11" id="KW-0482">Metalloprotease</keyword>
<evidence type="ECO:0000256" key="6">
    <source>
        <dbReference type="ARBA" id="ARBA00022670"/>
    </source>
</evidence>
<protein>
    <recommendedName>
        <fullName evidence="14">Zinc carboxypeptidase A 1</fullName>
    </recommendedName>
</protein>
<comment type="similarity">
    <text evidence="3 15">Belongs to the peptidase M14 family.</text>
</comment>
<evidence type="ECO:0000313" key="18">
    <source>
        <dbReference type="EMBL" id="CAG9805948.1"/>
    </source>
</evidence>
<dbReference type="Gene3D" id="3.30.70.340">
    <property type="entry name" value="Metallocarboxypeptidase-like"/>
    <property type="match status" value="1"/>
</dbReference>
<keyword evidence="10" id="KW-0862">Zinc</keyword>
<evidence type="ECO:0000256" key="12">
    <source>
        <dbReference type="ARBA" id="ARBA00023157"/>
    </source>
</evidence>
<comment type="function">
    <text evidence="13">Involved in the digestion of the blood meal.</text>
</comment>
<feature type="active site" description="Proton donor/acceptor" evidence="15">
    <location>
        <position position="375"/>
    </location>
</feature>
<dbReference type="GO" id="GO:0006508">
    <property type="term" value="P:proteolysis"/>
    <property type="evidence" value="ECO:0007669"/>
    <property type="project" value="UniProtKB-KW"/>
</dbReference>
<evidence type="ECO:0000256" key="4">
    <source>
        <dbReference type="ARBA" id="ARBA00022525"/>
    </source>
</evidence>
<dbReference type="InterPro" id="IPR000834">
    <property type="entry name" value="Peptidase_M14"/>
</dbReference>
<dbReference type="InterPro" id="IPR057246">
    <property type="entry name" value="CARBOXYPEPT_ZN_1"/>
</dbReference>
<dbReference type="PANTHER" id="PTHR11705:SF153">
    <property type="entry name" value="ZINC CARBOXYPEPTIDASE A 1-LIKE PROTEIN"/>
    <property type="match status" value="1"/>
</dbReference>
<feature type="chain" id="PRO_5040355601" description="Zinc carboxypeptidase A 1" evidence="16">
    <location>
        <begin position="23"/>
        <end position="415"/>
    </location>
</feature>
<reference evidence="18" key="2">
    <citation type="submission" date="2022-10" db="EMBL/GenBank/DDBJ databases">
        <authorList>
            <consortium name="ENA_rothamsted_submissions"/>
            <consortium name="culmorum"/>
            <person name="King R."/>
        </authorList>
    </citation>
    <scope>NUCLEOTIDE SEQUENCE</scope>
</reference>
<dbReference type="InterPro" id="IPR003146">
    <property type="entry name" value="M14A_act_pep"/>
</dbReference>
<keyword evidence="6" id="KW-0645">Protease</keyword>
<evidence type="ECO:0000256" key="8">
    <source>
        <dbReference type="ARBA" id="ARBA00022729"/>
    </source>
</evidence>
<gene>
    <name evidence="18" type="ORF">CHIRRI_LOCUS8814</name>
</gene>